<dbReference type="EMBL" id="CP067136">
    <property type="protein sequence ID" value="WCR07013.1"/>
    <property type="molecule type" value="Genomic_DNA"/>
</dbReference>
<dbReference type="InterPro" id="IPR005184">
    <property type="entry name" value="DUF306_Meta_HslJ"/>
</dbReference>
<feature type="chain" id="PRO_5046880648" evidence="1">
    <location>
        <begin position="22"/>
        <end position="136"/>
    </location>
</feature>
<dbReference type="RefSeq" id="WP_271883759.1">
    <property type="nucleotide sequence ID" value="NZ_CP067136.1"/>
</dbReference>
<dbReference type="PANTHER" id="PTHR35535:SF1">
    <property type="entry name" value="HEAT SHOCK PROTEIN HSLJ"/>
    <property type="match status" value="1"/>
</dbReference>
<protein>
    <submittedName>
        <fullName evidence="3">META domain-containing protein</fullName>
    </submittedName>
</protein>
<feature type="domain" description="DUF306" evidence="2">
    <location>
        <begin position="31"/>
        <end position="129"/>
    </location>
</feature>
<dbReference type="Gene3D" id="2.40.128.270">
    <property type="match status" value="1"/>
</dbReference>
<dbReference type="Pfam" id="PF03724">
    <property type="entry name" value="META"/>
    <property type="match status" value="1"/>
</dbReference>
<accession>A0ABY7SKD8</accession>
<name>A0ABY7SKD8_9RHOB</name>
<dbReference type="PROSITE" id="PS51257">
    <property type="entry name" value="PROKAR_LIPOPROTEIN"/>
    <property type="match status" value="1"/>
</dbReference>
<dbReference type="InterPro" id="IPR053147">
    <property type="entry name" value="Hsp_HslJ-like"/>
</dbReference>
<dbReference type="Proteomes" id="UP001219349">
    <property type="component" value="Chromosome"/>
</dbReference>
<evidence type="ECO:0000259" key="2">
    <source>
        <dbReference type="Pfam" id="PF03724"/>
    </source>
</evidence>
<keyword evidence="4" id="KW-1185">Reference proteome</keyword>
<feature type="signal peptide" evidence="1">
    <location>
        <begin position="1"/>
        <end position="21"/>
    </location>
</feature>
<evidence type="ECO:0000313" key="3">
    <source>
        <dbReference type="EMBL" id="WCR07013.1"/>
    </source>
</evidence>
<keyword evidence="1" id="KW-0732">Signal</keyword>
<dbReference type="InterPro" id="IPR038670">
    <property type="entry name" value="HslJ-like_sf"/>
</dbReference>
<sequence length="136" mass="14195">MSRYRHAIAALTGLTLITACATTDAKMPPPGSYVVSSIDGTPAPEGTTMQIAEDNRISGQGPCNNYSAQITDQNGALAIIGMAQTRKACFDQARSAGDIRFAAALQSVTRYQAADGGLALIDPEGTPRILLQPAQN</sequence>
<organism evidence="3 4">
    <name type="scientific">Paracoccus fistulariae</name>
    <dbReference type="NCBI Taxonomy" id="658446"/>
    <lineage>
        <taxon>Bacteria</taxon>
        <taxon>Pseudomonadati</taxon>
        <taxon>Pseudomonadota</taxon>
        <taxon>Alphaproteobacteria</taxon>
        <taxon>Rhodobacterales</taxon>
        <taxon>Paracoccaceae</taxon>
        <taxon>Paracoccus</taxon>
    </lineage>
</organism>
<evidence type="ECO:0000256" key="1">
    <source>
        <dbReference type="SAM" id="SignalP"/>
    </source>
</evidence>
<proteinExistence type="predicted"/>
<reference evidence="3 4" key="1">
    <citation type="submission" date="2021-01" db="EMBL/GenBank/DDBJ databases">
        <title>Biogeographic distribution of Paracoccus.</title>
        <authorList>
            <person name="Hollensteiner J."/>
            <person name="Leineberger J."/>
            <person name="Brinkhoff T."/>
            <person name="Daniel R."/>
        </authorList>
    </citation>
    <scope>NUCLEOTIDE SEQUENCE [LARGE SCALE GENOMIC DNA]</scope>
    <source>
        <strain evidence="3 4">KCTC 22803</strain>
    </source>
</reference>
<dbReference type="PANTHER" id="PTHR35535">
    <property type="entry name" value="HEAT SHOCK PROTEIN HSLJ"/>
    <property type="match status" value="1"/>
</dbReference>
<gene>
    <name evidence="3" type="ORF">JHX87_16355</name>
</gene>
<evidence type="ECO:0000313" key="4">
    <source>
        <dbReference type="Proteomes" id="UP001219349"/>
    </source>
</evidence>